<dbReference type="InterPro" id="IPR007863">
    <property type="entry name" value="Peptidase_M16_C"/>
</dbReference>
<evidence type="ECO:0000259" key="10">
    <source>
        <dbReference type="Pfam" id="PF05193"/>
    </source>
</evidence>
<sequence length="486" mass="54004">MLALRHRLSSLCLKAVRQHGIRGISRTATAAASAASAAKPKPAFVRVPEAQVTTMDNGLRVASEDWNTPTCTVSVWVEAGSRYETEETNGVAHFLEHVLFKGTKSRSQLDIEKDIESRGAEVTARTTRELTSYSVRCFSKDVPWAVELLADVVRNASFNDEAIESGRVEILRQMQEAENDPRTVVMDYLHSAAYQGTPLSRPVLGPIDSVRSISKTDIQHYAEDNFKPHRMVVAAAGAVAHSELADLCKRHFGSLTNDYARLAPTMKPIRFTGSSLLDRDDHLPFAHVAIAVEGPGWADDDIIPLSLASAYIGSWDRAQSGGNNIASRLARQAHDAFNGGVLSYDSFLTSYRETSLWGMHFVANQESVNFFSKDFQTDWMELSQDVREFDLVRAKNATLTNMYSRLAGTQAACDELGRNIICYGRRIPMAELEDRIARVRPAELSQAAQRYIYDRCPVVAGFGPIEGLPDYNRIRGKMWFYGCRNG</sequence>
<keyword evidence="8" id="KW-0496">Mitochondrion</keyword>
<keyword evidence="5" id="KW-0378">Hydrolase</keyword>
<organism evidence="11 12">
    <name type="scientific">Macrostomum lignano</name>
    <dbReference type="NCBI Taxonomy" id="282301"/>
    <lineage>
        <taxon>Eukaryota</taxon>
        <taxon>Metazoa</taxon>
        <taxon>Spiralia</taxon>
        <taxon>Lophotrochozoa</taxon>
        <taxon>Platyhelminthes</taxon>
        <taxon>Rhabditophora</taxon>
        <taxon>Macrostomorpha</taxon>
        <taxon>Macrostomida</taxon>
        <taxon>Macrostomidae</taxon>
        <taxon>Macrostomum</taxon>
    </lineage>
</organism>
<evidence type="ECO:0000256" key="1">
    <source>
        <dbReference type="ARBA" id="ARBA00001947"/>
    </source>
</evidence>
<evidence type="ECO:0000256" key="2">
    <source>
        <dbReference type="ARBA" id="ARBA00004173"/>
    </source>
</evidence>
<dbReference type="Pfam" id="PF05193">
    <property type="entry name" value="Peptidase_M16_C"/>
    <property type="match status" value="1"/>
</dbReference>
<dbReference type="GO" id="GO:0046872">
    <property type="term" value="F:metal ion binding"/>
    <property type="evidence" value="ECO:0007669"/>
    <property type="project" value="UniProtKB-KW"/>
</dbReference>
<comment type="subcellular location">
    <subcellularLocation>
        <location evidence="2">Mitochondrion</location>
    </subcellularLocation>
</comment>
<dbReference type="GO" id="GO:0005739">
    <property type="term" value="C:mitochondrion"/>
    <property type="evidence" value="ECO:0007669"/>
    <property type="project" value="UniProtKB-SubCell"/>
</dbReference>
<feature type="domain" description="Peptidase M16 C-terminal" evidence="10">
    <location>
        <begin position="212"/>
        <end position="397"/>
    </location>
</feature>
<dbReference type="WBParaSite" id="maker-uti_cns_0012009-snap-gene-0.3-mRNA-1">
    <property type="protein sequence ID" value="maker-uti_cns_0012009-snap-gene-0.3-mRNA-1"/>
    <property type="gene ID" value="maker-uti_cns_0012009-snap-gene-0.3"/>
</dbReference>
<evidence type="ECO:0000256" key="8">
    <source>
        <dbReference type="ARBA" id="ARBA00023128"/>
    </source>
</evidence>
<feature type="domain" description="Peptidase M16 N-terminal" evidence="9">
    <location>
        <begin position="60"/>
        <end position="206"/>
    </location>
</feature>
<evidence type="ECO:0000259" key="9">
    <source>
        <dbReference type="Pfam" id="PF00675"/>
    </source>
</evidence>
<keyword evidence="3" id="KW-0645">Protease</keyword>
<keyword evidence="6" id="KW-0862">Zinc</keyword>
<evidence type="ECO:0000256" key="4">
    <source>
        <dbReference type="ARBA" id="ARBA00022723"/>
    </source>
</evidence>
<dbReference type="FunFam" id="3.30.830.10:FF:000008">
    <property type="entry name" value="Mitochondrial-processing peptidase subunit beta"/>
    <property type="match status" value="1"/>
</dbReference>
<evidence type="ECO:0000313" key="11">
    <source>
        <dbReference type="Proteomes" id="UP000095280"/>
    </source>
</evidence>
<dbReference type="SUPFAM" id="SSF63411">
    <property type="entry name" value="LuxS/MPP-like metallohydrolase"/>
    <property type="match status" value="2"/>
</dbReference>
<dbReference type="Gene3D" id="3.30.830.10">
    <property type="entry name" value="Metalloenzyme, LuxS/M16 peptidase-like"/>
    <property type="match status" value="2"/>
</dbReference>
<reference evidence="12" key="1">
    <citation type="submission" date="2016-11" db="UniProtKB">
        <authorList>
            <consortium name="WormBaseParasite"/>
        </authorList>
    </citation>
    <scope>IDENTIFICATION</scope>
</reference>
<evidence type="ECO:0000313" key="12">
    <source>
        <dbReference type="WBParaSite" id="maker-uti_cns_0012009-snap-gene-0.3-mRNA-1"/>
    </source>
</evidence>
<keyword evidence="11" id="KW-1185">Reference proteome</keyword>
<dbReference type="InterPro" id="IPR050361">
    <property type="entry name" value="MPP/UQCRC_Complex"/>
</dbReference>
<protein>
    <submittedName>
        <fullName evidence="12">Mitochondrial processing peptidase beta subunit</fullName>
    </submittedName>
</protein>
<dbReference type="Pfam" id="PF00675">
    <property type="entry name" value="Peptidase_M16"/>
    <property type="match status" value="1"/>
</dbReference>
<dbReference type="PANTHER" id="PTHR11851">
    <property type="entry name" value="METALLOPROTEASE"/>
    <property type="match status" value="1"/>
</dbReference>
<evidence type="ECO:0000256" key="5">
    <source>
        <dbReference type="ARBA" id="ARBA00022801"/>
    </source>
</evidence>
<dbReference type="Proteomes" id="UP000095280">
    <property type="component" value="Unplaced"/>
</dbReference>
<evidence type="ECO:0000256" key="6">
    <source>
        <dbReference type="ARBA" id="ARBA00022833"/>
    </source>
</evidence>
<evidence type="ECO:0000256" key="7">
    <source>
        <dbReference type="ARBA" id="ARBA00023049"/>
    </source>
</evidence>
<dbReference type="AlphaFoldDB" id="A0A1I8IEM8"/>
<accession>A0A1I8IEM8</accession>
<evidence type="ECO:0000256" key="3">
    <source>
        <dbReference type="ARBA" id="ARBA00022670"/>
    </source>
</evidence>
<keyword evidence="4" id="KW-0479">Metal-binding</keyword>
<proteinExistence type="predicted"/>
<dbReference type="InterPro" id="IPR011765">
    <property type="entry name" value="Pept_M16_N"/>
</dbReference>
<dbReference type="GO" id="GO:0006627">
    <property type="term" value="P:protein processing involved in protein targeting to mitochondrion"/>
    <property type="evidence" value="ECO:0007669"/>
    <property type="project" value="TreeGrafter"/>
</dbReference>
<dbReference type="GO" id="GO:0004222">
    <property type="term" value="F:metalloendopeptidase activity"/>
    <property type="evidence" value="ECO:0007669"/>
    <property type="project" value="TreeGrafter"/>
</dbReference>
<name>A0A1I8IEM8_9PLAT</name>
<dbReference type="InterPro" id="IPR011249">
    <property type="entry name" value="Metalloenz_LuxS/M16"/>
</dbReference>
<comment type="cofactor">
    <cofactor evidence="1">
        <name>Zn(2+)</name>
        <dbReference type="ChEBI" id="CHEBI:29105"/>
    </cofactor>
</comment>
<dbReference type="PANTHER" id="PTHR11851:SF149">
    <property type="entry name" value="GH01077P"/>
    <property type="match status" value="1"/>
</dbReference>
<keyword evidence="7" id="KW-0482">Metalloprotease</keyword>